<protein>
    <recommendedName>
        <fullName evidence="4">Invasion associated locus B family protein</fullName>
    </recommendedName>
</protein>
<evidence type="ECO:0008006" key="4">
    <source>
        <dbReference type="Google" id="ProtNLM"/>
    </source>
</evidence>
<gene>
    <name evidence="2" type="ORF">CR162_11235</name>
</gene>
<evidence type="ECO:0000256" key="1">
    <source>
        <dbReference type="SAM" id="SignalP"/>
    </source>
</evidence>
<dbReference type="OrthoDB" id="9806572at2"/>
<dbReference type="Proteomes" id="UP000223527">
    <property type="component" value="Unassembled WGS sequence"/>
</dbReference>
<evidence type="ECO:0000313" key="2">
    <source>
        <dbReference type="EMBL" id="PHK94868.1"/>
    </source>
</evidence>
<dbReference type="AlphaFoldDB" id="A0A2C7A478"/>
<dbReference type="Pfam" id="PF06776">
    <property type="entry name" value="IalB"/>
    <property type="match status" value="1"/>
</dbReference>
<dbReference type="Gene3D" id="2.60.40.1880">
    <property type="entry name" value="Invasion associated locus B (IalB) protein"/>
    <property type="match status" value="1"/>
</dbReference>
<dbReference type="EMBL" id="PDNU01000018">
    <property type="protein sequence ID" value="PHK94868.1"/>
    <property type="molecule type" value="Genomic_DNA"/>
</dbReference>
<evidence type="ECO:0000313" key="3">
    <source>
        <dbReference type="Proteomes" id="UP000223527"/>
    </source>
</evidence>
<sequence length="178" mass="18538">MGRMIRLLSLLPSGAAGAIPLVAAALWLGAATQAHGQAQQRPQSLGTFQDWTAATHQEGGRKVCYAFTRAGNRQAAILTVTHRPQGRDQVALRSGYAYPRNAEVEVTVGGTGLDFYTAQDNAFAREGAKAVAAFRGGAQAVAKGPGAQGRGTATDTFSLSGFTAAYEAISKECPAGRR</sequence>
<accession>A0A2C7A478</accession>
<feature type="signal peptide" evidence="1">
    <location>
        <begin position="1"/>
        <end position="18"/>
    </location>
</feature>
<keyword evidence="3" id="KW-1185">Reference proteome</keyword>
<proteinExistence type="predicted"/>
<name>A0A2C7A478_9PROT</name>
<keyword evidence="1" id="KW-0732">Signal</keyword>
<dbReference type="InterPro" id="IPR038696">
    <property type="entry name" value="IalB_sf"/>
</dbReference>
<reference evidence="2 3" key="1">
    <citation type="submission" date="2017-10" db="EMBL/GenBank/DDBJ databases">
        <authorList>
            <person name="Banno H."/>
            <person name="Chua N.-H."/>
        </authorList>
    </citation>
    <scope>NUCLEOTIDE SEQUENCE [LARGE SCALE GENOMIC DNA]</scope>
    <source>
        <strain evidence="2 3">YW11</strain>
    </source>
</reference>
<feature type="chain" id="PRO_5013084273" description="Invasion associated locus B family protein" evidence="1">
    <location>
        <begin position="19"/>
        <end position="178"/>
    </location>
</feature>
<dbReference type="InterPro" id="IPR010642">
    <property type="entry name" value="Invasion_prot_B"/>
</dbReference>
<comment type="caution">
    <text evidence="2">The sequence shown here is derived from an EMBL/GenBank/DDBJ whole genome shotgun (WGS) entry which is preliminary data.</text>
</comment>
<organism evidence="2 3">
    <name type="scientific">Teichococcus rhizosphaerae</name>
    <dbReference type="NCBI Taxonomy" id="1335062"/>
    <lineage>
        <taxon>Bacteria</taxon>
        <taxon>Pseudomonadati</taxon>
        <taxon>Pseudomonadota</taxon>
        <taxon>Alphaproteobacteria</taxon>
        <taxon>Acetobacterales</taxon>
        <taxon>Roseomonadaceae</taxon>
        <taxon>Roseomonas</taxon>
    </lineage>
</organism>